<name>A0A8S9HQF8_BRACR</name>
<dbReference type="InterPro" id="IPR004312">
    <property type="entry name" value="ATHILA_Orf1_C"/>
</dbReference>
<feature type="region of interest" description="Disordered" evidence="1">
    <location>
        <begin position="731"/>
        <end position="763"/>
    </location>
</feature>
<feature type="domain" description="Arabidopsis retrotransposon Orf1 C-terminal" evidence="2">
    <location>
        <begin position="15"/>
        <end position="196"/>
    </location>
</feature>
<reference evidence="3" key="1">
    <citation type="submission" date="2019-12" db="EMBL/GenBank/DDBJ databases">
        <title>Genome sequencing and annotation of Brassica cretica.</title>
        <authorList>
            <person name="Studholme D.J."/>
            <person name="Sarris P.F."/>
        </authorList>
    </citation>
    <scope>NUCLEOTIDE SEQUENCE</scope>
    <source>
        <strain evidence="3">PFS-102/07</strain>
        <tissue evidence="3">Leaf</tissue>
    </source>
</reference>
<feature type="compositionally biased region" description="Basic and acidic residues" evidence="1">
    <location>
        <begin position="395"/>
        <end position="419"/>
    </location>
</feature>
<organism evidence="3">
    <name type="scientific">Brassica cretica</name>
    <name type="common">Mustard</name>
    <dbReference type="NCBI Taxonomy" id="69181"/>
    <lineage>
        <taxon>Eukaryota</taxon>
        <taxon>Viridiplantae</taxon>
        <taxon>Streptophyta</taxon>
        <taxon>Embryophyta</taxon>
        <taxon>Tracheophyta</taxon>
        <taxon>Spermatophyta</taxon>
        <taxon>Magnoliopsida</taxon>
        <taxon>eudicotyledons</taxon>
        <taxon>Gunneridae</taxon>
        <taxon>Pentapetalae</taxon>
        <taxon>rosids</taxon>
        <taxon>malvids</taxon>
        <taxon>Brassicales</taxon>
        <taxon>Brassicaceae</taxon>
        <taxon>Brassiceae</taxon>
        <taxon>Brassica</taxon>
    </lineage>
</organism>
<evidence type="ECO:0000313" key="3">
    <source>
        <dbReference type="EMBL" id="KAF2560419.1"/>
    </source>
</evidence>
<evidence type="ECO:0000256" key="1">
    <source>
        <dbReference type="SAM" id="MobiDB-lite"/>
    </source>
</evidence>
<sequence>MSKGKEIAVERDMSKTPTVDELYHHLAKGVAWVPTRFADTKMMEELGIEGDVRTMLQHMKMESFYSMAYPTYVEVSCQFFATLEATFHEIEHVRQGWGKIKFKVNGKTHYMSFKDIGAMMGIEDNEDPTLPRFNKLPTGVWRVISGNPHATGHDKNSAIRHPAVRYLHRILVHTLYPRKEPGTVNEEELRLLYRAVRDNVTPEQLKEFEEIDDMTFPTTNIFEDFGMLGIGGLITPLLIANGVNLGNDPKGPSFIDAPYLRIATYIGGRYHEKVVYTYYHKGRMVELLLPNRELPNIENPGIIHFNIAESEFFEPHGPIDHVTAPRRRRGGVRGSRGLDVAARLEGSDDDSAQGEAAGRGSRALKSKNINGVGAGHGSEVPKPLHDSPGTMTKTNKTDMEAKKAAATKRETALRGKPLEPSEPSQRGVERTSRQQVLAEKKAKEREKREGKAVTSSARNEGGEEPAPSKKAKMSKGKGIALDKDKSKTPTADKLYHHLFNGVLWVPTRSANTKMMEELGIKVDIRTMLQHMKMESFYFMVYPTYKEVSCQFLATLEATFHEVEHVRQGWGKIKILVHTLYPRNEPGTVNEEELRLLYRAVRDNVTPEQLEEFEEIDEMTFPTTIIFEDFGMVGLFVERLMYYKDWVWTTSDSSAQLGIGPSFIDAPYWRIATYISGRYHEKVIYTYFLKGKMAELLLPNRELTCIEKLGIIHFNISESEFFGSHGPIDQVTAPRRKKGGVTGGVRAEPSAATQRESATPIYGPPRYNFTQRSTALPHGPLREAHEHIGNL</sequence>
<dbReference type="Pfam" id="PF03078">
    <property type="entry name" value="ATHILA"/>
    <property type="match status" value="3"/>
</dbReference>
<feature type="region of interest" description="Disordered" evidence="1">
    <location>
        <begin position="318"/>
        <end position="486"/>
    </location>
</feature>
<feature type="domain" description="Arabidopsis retrotransposon Orf1 C-terminal" evidence="2">
    <location>
        <begin position="226"/>
        <end position="307"/>
    </location>
</feature>
<comment type="caution">
    <text evidence="3">The sequence shown here is derived from an EMBL/GenBank/DDBJ whole genome shotgun (WGS) entry which is preliminary data.</text>
</comment>
<evidence type="ECO:0000259" key="2">
    <source>
        <dbReference type="Pfam" id="PF03078"/>
    </source>
</evidence>
<accession>A0A8S9HQF8</accession>
<feature type="compositionally biased region" description="Basic and acidic residues" evidence="1">
    <location>
        <begin position="427"/>
        <end position="451"/>
    </location>
</feature>
<feature type="domain" description="Arabidopsis retrotransposon Orf1 C-terminal" evidence="2">
    <location>
        <begin position="482"/>
        <end position="562"/>
    </location>
</feature>
<dbReference type="EMBL" id="QGKY02001250">
    <property type="protein sequence ID" value="KAF2560419.1"/>
    <property type="molecule type" value="Genomic_DNA"/>
</dbReference>
<gene>
    <name evidence="3" type="ORF">F2Q70_00015349</name>
</gene>
<protein>
    <recommendedName>
        <fullName evidence="2">Arabidopsis retrotransposon Orf1 C-terminal domain-containing protein</fullName>
    </recommendedName>
</protein>
<proteinExistence type="predicted"/>
<dbReference type="AlphaFoldDB" id="A0A8S9HQF8"/>